<keyword evidence="2" id="KW-1185">Reference proteome</keyword>
<dbReference type="AlphaFoldDB" id="A0A1Y3B342"/>
<dbReference type="Proteomes" id="UP000194236">
    <property type="component" value="Unassembled WGS sequence"/>
</dbReference>
<comment type="caution">
    <text evidence="1">The sequence shown here is derived from an EMBL/GenBank/DDBJ whole genome shotgun (WGS) entry which is preliminary data.</text>
</comment>
<name>A0A1Y3B342_EURMA</name>
<proteinExistence type="predicted"/>
<dbReference type="EMBL" id="MUJZ01042999">
    <property type="protein sequence ID" value="OTF75219.1"/>
    <property type="molecule type" value="Genomic_DNA"/>
</dbReference>
<protein>
    <submittedName>
        <fullName evidence="1">Uncharacterized protein</fullName>
    </submittedName>
</protein>
<sequence length="130" mass="15498">MKKNPLKQSFYSAKKKQRCINKNSMLNKRLVIDLIENCMNDTILFAENFTNSLSNQLLLRDAPILEEDPKDGQVQHLRMTFETDLHIYRLFDRNPILWNILQLLSQKKSLNNCMYRLLLTIITYWIHKGK</sequence>
<evidence type="ECO:0000313" key="1">
    <source>
        <dbReference type="EMBL" id="OTF75219.1"/>
    </source>
</evidence>
<evidence type="ECO:0000313" key="2">
    <source>
        <dbReference type="Proteomes" id="UP000194236"/>
    </source>
</evidence>
<gene>
    <name evidence="1" type="ORF">BLA29_005629</name>
</gene>
<accession>A0A1Y3B342</accession>
<dbReference type="OrthoDB" id="69088at2759"/>
<reference evidence="1 2" key="1">
    <citation type="submission" date="2017-03" db="EMBL/GenBank/DDBJ databases">
        <title>Genome Survey of Euroglyphus maynei.</title>
        <authorList>
            <person name="Arlian L.G."/>
            <person name="Morgan M.S."/>
            <person name="Rider S.D."/>
        </authorList>
    </citation>
    <scope>NUCLEOTIDE SEQUENCE [LARGE SCALE GENOMIC DNA]</scope>
    <source>
        <strain evidence="1">Arlian Lab</strain>
        <tissue evidence="1">Whole body</tissue>
    </source>
</reference>
<organism evidence="1 2">
    <name type="scientific">Euroglyphus maynei</name>
    <name type="common">Mayne's house dust mite</name>
    <dbReference type="NCBI Taxonomy" id="6958"/>
    <lineage>
        <taxon>Eukaryota</taxon>
        <taxon>Metazoa</taxon>
        <taxon>Ecdysozoa</taxon>
        <taxon>Arthropoda</taxon>
        <taxon>Chelicerata</taxon>
        <taxon>Arachnida</taxon>
        <taxon>Acari</taxon>
        <taxon>Acariformes</taxon>
        <taxon>Sarcoptiformes</taxon>
        <taxon>Astigmata</taxon>
        <taxon>Psoroptidia</taxon>
        <taxon>Analgoidea</taxon>
        <taxon>Pyroglyphidae</taxon>
        <taxon>Pyroglyphinae</taxon>
        <taxon>Euroglyphus</taxon>
    </lineage>
</organism>